<dbReference type="InterPro" id="IPR011008">
    <property type="entry name" value="Dimeric_a/b-barrel"/>
</dbReference>
<dbReference type="Proteomes" id="UP000076128">
    <property type="component" value="Chromosome"/>
</dbReference>
<dbReference type="InterPro" id="IPR019887">
    <property type="entry name" value="Tscrpt_reg_AsnC/Lrp_C"/>
</dbReference>
<evidence type="ECO:0000313" key="6">
    <source>
        <dbReference type="Proteomes" id="UP000076128"/>
    </source>
</evidence>
<dbReference type="PANTHER" id="PTHR30154:SF53">
    <property type="entry name" value="HTH-TYPE TRANSCRIPTIONAL REGULATOR LRPC"/>
    <property type="match status" value="1"/>
</dbReference>
<evidence type="ECO:0000256" key="3">
    <source>
        <dbReference type="ARBA" id="ARBA00023163"/>
    </source>
</evidence>
<dbReference type="EMBL" id="CP012661">
    <property type="protein sequence ID" value="AMY69174.1"/>
    <property type="molecule type" value="Genomic_DNA"/>
</dbReference>
<dbReference type="STRING" id="1335048.AKL17_1925"/>
<evidence type="ECO:0000313" key="5">
    <source>
        <dbReference type="EMBL" id="AMY69174.1"/>
    </source>
</evidence>
<accession>A0A159Z4H6</accession>
<proteinExistence type="predicted"/>
<dbReference type="PRINTS" id="PR00033">
    <property type="entry name" value="HTHASNC"/>
</dbReference>
<dbReference type="GO" id="GO:0043565">
    <property type="term" value="F:sequence-specific DNA binding"/>
    <property type="evidence" value="ECO:0007669"/>
    <property type="project" value="InterPro"/>
</dbReference>
<dbReference type="GO" id="GO:0043200">
    <property type="term" value="P:response to amino acid"/>
    <property type="evidence" value="ECO:0007669"/>
    <property type="project" value="TreeGrafter"/>
</dbReference>
<dbReference type="PANTHER" id="PTHR30154">
    <property type="entry name" value="LEUCINE-RESPONSIVE REGULATORY PROTEIN"/>
    <property type="match status" value="1"/>
</dbReference>
<dbReference type="RefSeq" id="WP_084739555.1">
    <property type="nucleotide sequence ID" value="NZ_CP012661.1"/>
</dbReference>
<dbReference type="InterPro" id="IPR036390">
    <property type="entry name" value="WH_DNA-bd_sf"/>
</dbReference>
<dbReference type="InterPro" id="IPR000485">
    <property type="entry name" value="AsnC-type_HTH_dom"/>
</dbReference>
<organism evidence="5 6">
    <name type="scientific">Frigidibacter mobilis</name>
    <dbReference type="NCBI Taxonomy" id="1335048"/>
    <lineage>
        <taxon>Bacteria</taxon>
        <taxon>Pseudomonadati</taxon>
        <taxon>Pseudomonadota</taxon>
        <taxon>Alphaproteobacteria</taxon>
        <taxon>Rhodobacterales</taxon>
        <taxon>Paracoccaceae</taxon>
        <taxon>Frigidibacter</taxon>
    </lineage>
</organism>
<dbReference type="Gene3D" id="3.30.70.920">
    <property type="match status" value="1"/>
</dbReference>
<dbReference type="PROSITE" id="PS00519">
    <property type="entry name" value="HTH_ASNC_1"/>
    <property type="match status" value="1"/>
</dbReference>
<dbReference type="InterPro" id="IPR036388">
    <property type="entry name" value="WH-like_DNA-bd_sf"/>
</dbReference>
<dbReference type="SUPFAM" id="SSF46785">
    <property type="entry name" value="Winged helix' DNA-binding domain"/>
    <property type="match status" value="1"/>
</dbReference>
<feature type="domain" description="HTH asnC-type" evidence="4">
    <location>
        <begin position="1"/>
        <end position="62"/>
    </location>
</feature>
<keyword evidence="2" id="KW-0238">DNA-binding</keyword>
<dbReference type="PROSITE" id="PS50956">
    <property type="entry name" value="HTH_ASNC_2"/>
    <property type="match status" value="1"/>
</dbReference>
<dbReference type="InterPro" id="IPR019888">
    <property type="entry name" value="Tscrpt_reg_AsnC-like"/>
</dbReference>
<name>A0A159Z4H6_9RHOB</name>
<keyword evidence="1" id="KW-0805">Transcription regulation</keyword>
<dbReference type="KEGG" id="daa:AKL17_1925"/>
<dbReference type="OrthoDB" id="166264at2"/>
<evidence type="ECO:0000259" key="4">
    <source>
        <dbReference type="PROSITE" id="PS50956"/>
    </source>
</evidence>
<evidence type="ECO:0000256" key="2">
    <source>
        <dbReference type="ARBA" id="ARBA00023125"/>
    </source>
</evidence>
<dbReference type="Pfam" id="PF01037">
    <property type="entry name" value="AsnC_trans_reg"/>
    <property type="match status" value="1"/>
</dbReference>
<evidence type="ECO:0000256" key="1">
    <source>
        <dbReference type="ARBA" id="ARBA00023015"/>
    </source>
</evidence>
<dbReference type="SUPFAM" id="SSF54909">
    <property type="entry name" value="Dimeric alpha+beta barrel"/>
    <property type="match status" value="1"/>
</dbReference>
<sequence length="149" mass="15924">MDEIDRKLIEALSEDARQPLSALGAAVGLSQSAVNERIRRLTDRGAIRRVMADSDPEALGLPVLAFVWLALADGASEAGFRAFAAADPAIIACHHVTGQWSYLLQVRLPSLAGVELFLAALKAGGWLGRSETMLALTEVVAPPFRYRGA</sequence>
<dbReference type="SMART" id="SM00344">
    <property type="entry name" value="HTH_ASNC"/>
    <property type="match status" value="1"/>
</dbReference>
<dbReference type="AlphaFoldDB" id="A0A159Z4H6"/>
<dbReference type="Pfam" id="PF13404">
    <property type="entry name" value="HTH_AsnC-type"/>
    <property type="match status" value="1"/>
</dbReference>
<dbReference type="InterPro" id="IPR019885">
    <property type="entry name" value="Tscrpt_reg_HTH_AsnC-type_CS"/>
</dbReference>
<dbReference type="Gene3D" id="1.10.10.10">
    <property type="entry name" value="Winged helix-like DNA-binding domain superfamily/Winged helix DNA-binding domain"/>
    <property type="match status" value="1"/>
</dbReference>
<gene>
    <name evidence="5" type="ORF">AKL17_1925</name>
</gene>
<keyword evidence="3" id="KW-0804">Transcription</keyword>
<protein>
    <submittedName>
        <fullName evidence="5">AsnC/Lrp family transcriptional regulator</fullName>
    </submittedName>
</protein>
<dbReference type="GO" id="GO:0005829">
    <property type="term" value="C:cytosol"/>
    <property type="evidence" value="ECO:0007669"/>
    <property type="project" value="TreeGrafter"/>
</dbReference>
<reference evidence="5 6" key="1">
    <citation type="submission" date="2015-09" db="EMBL/GenBank/DDBJ databases">
        <title>Complete genome sequence of Defluviimonas alba cai42t isolated from an oilfield in Xinjiang.</title>
        <authorList>
            <person name="Geng S."/>
            <person name="Pan X."/>
            <person name="Wu X."/>
        </authorList>
    </citation>
    <scope>NUCLEOTIDE SEQUENCE [LARGE SCALE GENOMIC DNA]</scope>
    <source>
        <strain evidence="6">cai42</strain>
    </source>
</reference>
<keyword evidence="6" id="KW-1185">Reference proteome</keyword>